<feature type="transmembrane region" description="Helical" evidence="11">
    <location>
        <begin position="319"/>
        <end position="344"/>
    </location>
</feature>
<evidence type="ECO:0000313" key="13">
    <source>
        <dbReference type="EMBL" id="KAI6646564.1"/>
    </source>
</evidence>
<evidence type="ECO:0000256" key="7">
    <source>
        <dbReference type="ARBA" id="ARBA00023002"/>
    </source>
</evidence>
<organism evidence="13 14">
    <name type="scientific">Oopsacas minuta</name>
    <dbReference type="NCBI Taxonomy" id="111878"/>
    <lineage>
        <taxon>Eukaryota</taxon>
        <taxon>Metazoa</taxon>
        <taxon>Porifera</taxon>
        <taxon>Hexactinellida</taxon>
        <taxon>Hexasterophora</taxon>
        <taxon>Lyssacinosida</taxon>
        <taxon>Leucopsacidae</taxon>
        <taxon>Oopsacas</taxon>
    </lineage>
</organism>
<feature type="transmembrane region" description="Helical" evidence="11">
    <location>
        <begin position="282"/>
        <end position="299"/>
    </location>
</feature>
<keyword evidence="4 11" id="KW-0812">Transmembrane</keyword>
<keyword evidence="6 11" id="KW-1133">Transmembrane helix</keyword>
<dbReference type="GO" id="GO:0006629">
    <property type="term" value="P:lipid metabolic process"/>
    <property type="evidence" value="ECO:0007669"/>
    <property type="project" value="UniProtKB-KW"/>
</dbReference>
<dbReference type="CDD" id="cd03506">
    <property type="entry name" value="Delta6-FADS-like"/>
    <property type="match status" value="1"/>
</dbReference>
<evidence type="ECO:0000256" key="2">
    <source>
        <dbReference type="ARBA" id="ARBA00009295"/>
    </source>
</evidence>
<dbReference type="PROSITE" id="PS50255">
    <property type="entry name" value="CYTOCHROME_B5_2"/>
    <property type="match status" value="1"/>
</dbReference>
<keyword evidence="10 11" id="KW-0472">Membrane</keyword>
<dbReference type="PANTHER" id="PTHR19353">
    <property type="entry name" value="FATTY ACID DESATURASE 2"/>
    <property type="match status" value="1"/>
</dbReference>
<gene>
    <name evidence="13" type="ORF">LOD99_12685</name>
</gene>
<dbReference type="FunFam" id="3.10.120.10:FF:000007">
    <property type="entry name" value="Sulfite oxidase, mitochondrial"/>
    <property type="match status" value="1"/>
</dbReference>
<keyword evidence="8" id="KW-0408">Iron</keyword>
<feature type="transmembrane region" description="Helical" evidence="11">
    <location>
        <begin position="176"/>
        <end position="195"/>
    </location>
</feature>
<keyword evidence="7" id="KW-0560">Oxidoreductase</keyword>
<dbReference type="InterPro" id="IPR005804">
    <property type="entry name" value="FA_desaturase_dom"/>
</dbReference>
<keyword evidence="14" id="KW-1185">Reference proteome</keyword>
<dbReference type="SUPFAM" id="SSF55856">
    <property type="entry name" value="Cytochrome b5-like heme/steroid binding domain"/>
    <property type="match status" value="1"/>
</dbReference>
<dbReference type="PRINTS" id="PR00363">
    <property type="entry name" value="CYTOCHROMEB5"/>
</dbReference>
<dbReference type="Pfam" id="PF00487">
    <property type="entry name" value="FA_desaturase"/>
    <property type="match status" value="1"/>
</dbReference>
<evidence type="ECO:0000313" key="14">
    <source>
        <dbReference type="Proteomes" id="UP001165289"/>
    </source>
</evidence>
<sequence length="462" mass="54504">MPVLKEDTTDGNPELHLRSNKYTEPVTVIANGDKKWPVYRMSEVSEHSWKHQRKWVVIRRGVYDITNWLYKHPGGPWVLKNYAGQDGTTAFLSFHKDLSVVEKYMRTYQIGVLDEEDRKALQDTPIAYEFADLTKKAHDMGLFKTNFFFYACVFVHIIILEVLGFYILHKIGYKSWLGYLLAAILLSSSQAQAGWLQHDFGHLSVLKSSRLNHMAHKFVIGFMKGAAASWWNWRHYRHHSKPNVVVKDPDITFPELFIFGKNFPILWAKKHKIARYYQWQHLYFFFLGPPMLLPVYFHYEITRHVIKYKQWMDLFLMGMFLVRFIGIASYSLGIGGGLGLYMFVRFLESHWFTWATQMSHIPMHVSYDEKNDWPTLQTLASTNVSATAFTSWWSGHLNYQIEHHLFPTMPRHNFCKIAPHVKEFCEKNHLTYTVKTTYRAFADIVLSMRESGDLWYNTFYEM</sequence>
<proteinExistence type="inferred from homology"/>
<evidence type="ECO:0000256" key="11">
    <source>
        <dbReference type="SAM" id="Phobius"/>
    </source>
</evidence>
<evidence type="ECO:0000256" key="10">
    <source>
        <dbReference type="ARBA" id="ARBA00023136"/>
    </source>
</evidence>
<dbReference type="Pfam" id="PF00173">
    <property type="entry name" value="Cyt-b5"/>
    <property type="match status" value="1"/>
</dbReference>
<dbReference type="GO" id="GO:0046872">
    <property type="term" value="F:metal ion binding"/>
    <property type="evidence" value="ECO:0007669"/>
    <property type="project" value="UniProtKB-KW"/>
</dbReference>
<protein>
    <recommendedName>
        <fullName evidence="12">Cytochrome b5 heme-binding domain-containing protein</fullName>
    </recommendedName>
</protein>
<dbReference type="InterPro" id="IPR001199">
    <property type="entry name" value="Cyt_B5-like_heme/steroid-bd"/>
</dbReference>
<dbReference type="Proteomes" id="UP001165289">
    <property type="component" value="Unassembled WGS sequence"/>
</dbReference>
<dbReference type="InterPro" id="IPR012171">
    <property type="entry name" value="Fatty_acid_desaturase"/>
</dbReference>
<comment type="caution">
    <text evidence="13">The sequence shown here is derived from an EMBL/GenBank/DDBJ whole genome shotgun (WGS) entry which is preliminary data.</text>
</comment>
<evidence type="ECO:0000256" key="3">
    <source>
        <dbReference type="ARBA" id="ARBA00022617"/>
    </source>
</evidence>
<feature type="transmembrane region" description="Helical" evidence="11">
    <location>
        <begin position="147"/>
        <end position="169"/>
    </location>
</feature>
<keyword evidence="9" id="KW-0443">Lipid metabolism</keyword>
<accession>A0AAV7JDL6</accession>
<dbReference type="GO" id="GO:0016717">
    <property type="term" value="F:oxidoreductase activity, acting on paired donors, with oxidation of a pair of donors resulting in the reduction of molecular oxygen to two molecules of water"/>
    <property type="evidence" value="ECO:0007669"/>
    <property type="project" value="TreeGrafter"/>
</dbReference>
<keyword evidence="3" id="KW-0349">Heme</keyword>
<reference evidence="13 14" key="1">
    <citation type="journal article" date="2023" name="BMC Biol.">
        <title>The compact genome of the sponge Oopsacas minuta (Hexactinellida) is lacking key metazoan core genes.</title>
        <authorList>
            <person name="Santini S."/>
            <person name="Schenkelaars Q."/>
            <person name="Jourda C."/>
            <person name="Duchesne M."/>
            <person name="Belahbib H."/>
            <person name="Rocher C."/>
            <person name="Selva M."/>
            <person name="Riesgo A."/>
            <person name="Vervoort M."/>
            <person name="Leys S.P."/>
            <person name="Kodjabachian L."/>
            <person name="Le Bivic A."/>
            <person name="Borchiellini C."/>
            <person name="Claverie J.M."/>
            <person name="Renard E."/>
        </authorList>
    </citation>
    <scope>NUCLEOTIDE SEQUENCE [LARGE SCALE GENOMIC DNA]</scope>
    <source>
        <strain evidence="13">SPO-2</strain>
    </source>
</reference>
<evidence type="ECO:0000256" key="8">
    <source>
        <dbReference type="ARBA" id="ARBA00023004"/>
    </source>
</evidence>
<comment type="similarity">
    <text evidence="2">Belongs to the fatty acid desaturase type 1 family.</text>
</comment>
<evidence type="ECO:0000256" key="9">
    <source>
        <dbReference type="ARBA" id="ARBA00023098"/>
    </source>
</evidence>
<dbReference type="Gene3D" id="3.10.120.10">
    <property type="entry name" value="Cytochrome b5-like heme/steroid binding domain"/>
    <property type="match status" value="1"/>
</dbReference>
<dbReference type="GO" id="GO:0016020">
    <property type="term" value="C:membrane"/>
    <property type="evidence" value="ECO:0007669"/>
    <property type="project" value="UniProtKB-SubCell"/>
</dbReference>
<evidence type="ECO:0000256" key="6">
    <source>
        <dbReference type="ARBA" id="ARBA00022989"/>
    </source>
</evidence>
<evidence type="ECO:0000256" key="1">
    <source>
        <dbReference type="ARBA" id="ARBA00004141"/>
    </source>
</evidence>
<name>A0AAV7JDL6_9METZ</name>
<feature type="domain" description="Cytochrome b5 heme-binding" evidence="12">
    <location>
        <begin position="36"/>
        <end position="114"/>
    </location>
</feature>
<dbReference type="AlphaFoldDB" id="A0AAV7JDL6"/>
<dbReference type="InterPro" id="IPR036400">
    <property type="entry name" value="Cyt_B5-like_heme/steroid_sf"/>
</dbReference>
<evidence type="ECO:0000256" key="5">
    <source>
        <dbReference type="ARBA" id="ARBA00022723"/>
    </source>
</evidence>
<comment type="subcellular location">
    <subcellularLocation>
        <location evidence="1">Membrane</location>
        <topology evidence="1">Multi-pass membrane protein</topology>
    </subcellularLocation>
</comment>
<dbReference type="PANTHER" id="PTHR19353:SF88">
    <property type="entry name" value="DELTA(5) FATTY ACID DESATURASE FAT-4"/>
    <property type="match status" value="1"/>
</dbReference>
<dbReference type="EMBL" id="JAKMXF010000354">
    <property type="protein sequence ID" value="KAI6646564.1"/>
    <property type="molecule type" value="Genomic_DNA"/>
</dbReference>
<dbReference type="PIRSF" id="PIRSF015921">
    <property type="entry name" value="FA_sphinglp_des"/>
    <property type="match status" value="1"/>
</dbReference>
<evidence type="ECO:0000256" key="4">
    <source>
        <dbReference type="ARBA" id="ARBA00022692"/>
    </source>
</evidence>
<dbReference type="SMART" id="SM01117">
    <property type="entry name" value="Cyt-b5"/>
    <property type="match status" value="1"/>
</dbReference>
<evidence type="ECO:0000259" key="12">
    <source>
        <dbReference type="PROSITE" id="PS50255"/>
    </source>
</evidence>
<keyword evidence="5" id="KW-0479">Metal-binding</keyword>